<evidence type="ECO:0000313" key="1">
    <source>
        <dbReference type="EMBL" id="GAH98125.1"/>
    </source>
</evidence>
<organism evidence="1">
    <name type="scientific">marine sediment metagenome</name>
    <dbReference type="NCBI Taxonomy" id="412755"/>
    <lineage>
        <taxon>unclassified sequences</taxon>
        <taxon>metagenomes</taxon>
        <taxon>ecological metagenomes</taxon>
    </lineage>
</organism>
<dbReference type="AlphaFoldDB" id="X1KWV7"/>
<name>X1KWV7_9ZZZZ</name>
<dbReference type="EMBL" id="BARU01047297">
    <property type="protein sequence ID" value="GAH98125.1"/>
    <property type="molecule type" value="Genomic_DNA"/>
</dbReference>
<reference evidence="1" key="1">
    <citation type="journal article" date="2014" name="Front. Microbiol.">
        <title>High frequency of phylogenetically diverse reductive dehalogenase-homologous genes in deep subseafloor sedimentary metagenomes.</title>
        <authorList>
            <person name="Kawai M."/>
            <person name="Futagami T."/>
            <person name="Toyoda A."/>
            <person name="Takaki Y."/>
            <person name="Nishi S."/>
            <person name="Hori S."/>
            <person name="Arai W."/>
            <person name="Tsubouchi T."/>
            <person name="Morono Y."/>
            <person name="Uchiyama I."/>
            <person name="Ito T."/>
            <person name="Fujiyama A."/>
            <person name="Inagaki F."/>
            <person name="Takami H."/>
        </authorList>
    </citation>
    <scope>NUCLEOTIDE SEQUENCE</scope>
    <source>
        <strain evidence="1">Expedition CK06-06</strain>
    </source>
</reference>
<gene>
    <name evidence="1" type="ORF">S03H2_70929</name>
</gene>
<accession>X1KWV7</accession>
<protein>
    <submittedName>
        <fullName evidence="1">Uncharacterized protein</fullName>
    </submittedName>
</protein>
<sequence length="34" mass="3570">LLIIVFGSALITYPLYGEGNESTILAPTAMKTDG</sequence>
<feature type="non-terminal residue" evidence="1">
    <location>
        <position position="1"/>
    </location>
</feature>
<proteinExistence type="predicted"/>
<comment type="caution">
    <text evidence="1">The sequence shown here is derived from an EMBL/GenBank/DDBJ whole genome shotgun (WGS) entry which is preliminary data.</text>
</comment>